<feature type="transmembrane region" description="Helical" evidence="1">
    <location>
        <begin position="37"/>
        <end position="56"/>
    </location>
</feature>
<dbReference type="AlphaFoldDB" id="A0A430BFU3"/>
<dbReference type="Proteomes" id="UP000287401">
    <property type="component" value="Unassembled WGS sequence"/>
</dbReference>
<dbReference type="PANTHER" id="PTHR34989">
    <property type="entry name" value="PROTEIN HDED"/>
    <property type="match status" value="1"/>
</dbReference>
<evidence type="ECO:0000313" key="3">
    <source>
        <dbReference type="Proteomes" id="UP000287401"/>
    </source>
</evidence>
<accession>A0A430BFU3</accession>
<feature type="transmembrane region" description="Helical" evidence="1">
    <location>
        <begin position="91"/>
        <end position="113"/>
    </location>
</feature>
<comment type="caution">
    <text evidence="2">The sequence shown here is derived from an EMBL/GenBank/DDBJ whole genome shotgun (WGS) entry which is preliminary data.</text>
</comment>
<keyword evidence="1" id="KW-1133">Transmembrane helix</keyword>
<feature type="transmembrane region" description="Helical" evidence="1">
    <location>
        <begin position="12"/>
        <end position="31"/>
    </location>
</feature>
<sequence>MSRNWKWIVLRGVLALGLGLVCFLFPVSALFAFTMVFAAYAAVDGILSLVAAVNGARNKEERWWVYILRGVVGIAVAALFVMMPIGMTISYALMTLVMLSVWAIMTGALEIAAAVRLRKEIEGEWLMGLSGLLSLLLGTCIGILLFVDPLATLPSAAWVIGTYAIIAGVVLLSLGLRLRKA</sequence>
<dbReference type="InterPro" id="IPR005325">
    <property type="entry name" value="DUF308_memb"/>
</dbReference>
<evidence type="ECO:0000313" key="2">
    <source>
        <dbReference type="EMBL" id="RSU48398.1"/>
    </source>
</evidence>
<keyword evidence="1" id="KW-0812">Transmembrane</keyword>
<gene>
    <name evidence="2" type="ORF">DAH51_24115</name>
</gene>
<feature type="transmembrane region" description="Helical" evidence="1">
    <location>
        <begin position="125"/>
        <end position="147"/>
    </location>
</feature>
<feature type="transmembrane region" description="Helical" evidence="1">
    <location>
        <begin position="153"/>
        <end position="176"/>
    </location>
</feature>
<evidence type="ECO:0000256" key="1">
    <source>
        <dbReference type="SAM" id="Phobius"/>
    </source>
</evidence>
<dbReference type="EMBL" id="QRAL01000046">
    <property type="protein sequence ID" value="RSU48398.1"/>
    <property type="molecule type" value="Genomic_DNA"/>
</dbReference>
<dbReference type="GO" id="GO:0005886">
    <property type="term" value="C:plasma membrane"/>
    <property type="evidence" value="ECO:0007669"/>
    <property type="project" value="TreeGrafter"/>
</dbReference>
<protein>
    <submittedName>
        <fullName evidence="2">HdeD family acid-resistance protein</fullName>
    </submittedName>
</protein>
<proteinExistence type="predicted"/>
<organism evidence="2 3">
    <name type="scientific">Sphingobium yanoikuyae</name>
    <name type="common">Sphingomonas yanoikuyae</name>
    <dbReference type="NCBI Taxonomy" id="13690"/>
    <lineage>
        <taxon>Bacteria</taxon>
        <taxon>Pseudomonadati</taxon>
        <taxon>Pseudomonadota</taxon>
        <taxon>Alphaproteobacteria</taxon>
        <taxon>Sphingomonadales</taxon>
        <taxon>Sphingomonadaceae</taxon>
        <taxon>Sphingobium</taxon>
    </lineage>
</organism>
<dbReference type="Pfam" id="PF03729">
    <property type="entry name" value="DUF308"/>
    <property type="match status" value="2"/>
</dbReference>
<keyword evidence="1" id="KW-0472">Membrane</keyword>
<dbReference type="PANTHER" id="PTHR34989:SF1">
    <property type="entry name" value="PROTEIN HDED"/>
    <property type="match status" value="1"/>
</dbReference>
<reference evidence="2 3" key="1">
    <citation type="submission" date="2018-07" db="EMBL/GenBank/DDBJ databases">
        <title>Genomic and Epidemiologic Investigation of an Indolent Hospital Outbreak.</title>
        <authorList>
            <person name="Johnson R.C."/>
            <person name="Deming C."/>
            <person name="Conlan S."/>
            <person name="Zellmer C.J."/>
            <person name="Michelin A.V."/>
            <person name="Lee-Lin S."/>
            <person name="Thomas P.J."/>
            <person name="Park M."/>
            <person name="Weingarten R.A."/>
            <person name="Less J."/>
            <person name="Dekker J.P."/>
            <person name="Frank K.M."/>
            <person name="Musser K.A."/>
            <person name="Mcquiston J.R."/>
            <person name="Henderson D.K."/>
            <person name="Lau A.F."/>
            <person name="Palmore T.N."/>
            <person name="Segre J.A."/>
        </authorList>
    </citation>
    <scope>NUCLEOTIDE SEQUENCE [LARGE SCALE GENOMIC DNA]</scope>
    <source>
        <strain evidence="2 3">SK-NIH.Env6_1116</strain>
    </source>
</reference>
<name>A0A430BFU3_SPHYA</name>
<dbReference type="InterPro" id="IPR052712">
    <property type="entry name" value="Acid_resist_chaperone_HdeD"/>
</dbReference>
<feature type="transmembrane region" description="Helical" evidence="1">
    <location>
        <begin position="63"/>
        <end position="85"/>
    </location>
</feature>